<gene>
    <name evidence="3" type="ORF">P353_13950</name>
</gene>
<comment type="similarity">
    <text evidence="1">Belongs to the universal stress protein A family.</text>
</comment>
<dbReference type="PRINTS" id="PR01438">
    <property type="entry name" value="UNVRSLSTRESS"/>
</dbReference>
<dbReference type="EMBL" id="AWOR01000047">
    <property type="protein sequence ID" value="KGH29126.1"/>
    <property type="molecule type" value="Genomic_DNA"/>
</dbReference>
<sequence>MLAPDSQPVFAAWAYTGAQDEQEVAMLKIMIAVDGSDVALEAVRHGIKLLQSGLDAHFVIAHVQKEATLLELATTDSDLIANASIEAGMDLVAPAQDLLKEAGASYEVEISLGEEANTLIDIAESNECDQIIIGATGQSGLGSILIGSVSREVARHSRLPVTIVKMPEMAEADDNSAEDADS</sequence>
<evidence type="ECO:0000313" key="4">
    <source>
        <dbReference type="Proteomes" id="UP000029553"/>
    </source>
</evidence>
<dbReference type="PANTHER" id="PTHR46268">
    <property type="entry name" value="STRESS RESPONSE PROTEIN NHAX"/>
    <property type="match status" value="1"/>
</dbReference>
<dbReference type="SUPFAM" id="SSF52402">
    <property type="entry name" value="Adenine nucleotide alpha hydrolases-like"/>
    <property type="match status" value="1"/>
</dbReference>
<dbReference type="PANTHER" id="PTHR46268:SF6">
    <property type="entry name" value="UNIVERSAL STRESS PROTEIN UP12"/>
    <property type="match status" value="1"/>
</dbReference>
<dbReference type="InterPro" id="IPR014729">
    <property type="entry name" value="Rossmann-like_a/b/a_fold"/>
</dbReference>
<comment type="caution">
    <text evidence="3">The sequence shown here is derived from an EMBL/GenBank/DDBJ whole genome shotgun (WGS) entry which is preliminary data.</text>
</comment>
<dbReference type="Proteomes" id="UP000029553">
    <property type="component" value="Unassembled WGS sequence"/>
</dbReference>
<evidence type="ECO:0000259" key="2">
    <source>
        <dbReference type="Pfam" id="PF00582"/>
    </source>
</evidence>
<accession>A0A096FFK9</accession>
<dbReference type="CDD" id="cd00293">
    <property type="entry name" value="USP-like"/>
    <property type="match status" value="1"/>
</dbReference>
<feature type="domain" description="UspA" evidence="2">
    <location>
        <begin position="28"/>
        <end position="165"/>
    </location>
</feature>
<evidence type="ECO:0000313" key="3">
    <source>
        <dbReference type="EMBL" id="KGH29126.1"/>
    </source>
</evidence>
<proteinExistence type="inferred from homology"/>
<organism evidence="3 4">
    <name type="scientific">Comamonas testosteroni</name>
    <name type="common">Pseudomonas testosteroni</name>
    <dbReference type="NCBI Taxonomy" id="285"/>
    <lineage>
        <taxon>Bacteria</taxon>
        <taxon>Pseudomonadati</taxon>
        <taxon>Pseudomonadota</taxon>
        <taxon>Betaproteobacteria</taxon>
        <taxon>Burkholderiales</taxon>
        <taxon>Comamonadaceae</taxon>
        <taxon>Comamonas</taxon>
    </lineage>
</organism>
<reference evidence="3 4" key="1">
    <citation type="submission" date="2013-09" db="EMBL/GenBank/DDBJ databases">
        <title>High correlation between genotypes and phenotypes of environmental bacteria Comamonas testosteroni strains.</title>
        <authorList>
            <person name="Liu L."/>
            <person name="Zhu W."/>
            <person name="Xia X."/>
            <person name="Xu B."/>
            <person name="Luo M."/>
            <person name="Wang G."/>
        </authorList>
    </citation>
    <scope>NUCLEOTIDE SEQUENCE [LARGE SCALE GENOMIC DNA]</scope>
    <source>
        <strain evidence="3 4">JL40</strain>
    </source>
</reference>
<protein>
    <submittedName>
        <fullName evidence="3">Universal stress protein UspA</fullName>
    </submittedName>
</protein>
<name>A0A096FFK9_COMTE</name>
<dbReference type="AlphaFoldDB" id="A0A096FFK9"/>
<dbReference type="InterPro" id="IPR006016">
    <property type="entry name" value="UspA"/>
</dbReference>
<dbReference type="Gene3D" id="3.40.50.620">
    <property type="entry name" value="HUPs"/>
    <property type="match status" value="1"/>
</dbReference>
<dbReference type="Pfam" id="PF00582">
    <property type="entry name" value="Usp"/>
    <property type="match status" value="1"/>
</dbReference>
<evidence type="ECO:0000256" key="1">
    <source>
        <dbReference type="ARBA" id="ARBA00008791"/>
    </source>
</evidence>
<dbReference type="InterPro" id="IPR006015">
    <property type="entry name" value="Universal_stress_UspA"/>
</dbReference>